<dbReference type="Gene3D" id="3.90.1150.10">
    <property type="entry name" value="Aspartate Aminotransferase, domain 1"/>
    <property type="match status" value="1"/>
</dbReference>
<dbReference type="InterPro" id="IPR015422">
    <property type="entry name" value="PyrdxlP-dep_Trfase_small"/>
</dbReference>
<dbReference type="AlphaFoldDB" id="A0A031LRH5"/>
<dbReference type="STRING" id="1160895.CM19_04195"/>
<dbReference type="Proteomes" id="UP000024332">
    <property type="component" value="Unassembled WGS sequence"/>
</dbReference>
<organism evidence="1 2">
    <name type="scientific">Candidatus Acidianus copahuensis</name>
    <dbReference type="NCBI Taxonomy" id="1160895"/>
    <lineage>
        <taxon>Archaea</taxon>
        <taxon>Thermoproteota</taxon>
        <taxon>Thermoprotei</taxon>
        <taxon>Sulfolobales</taxon>
        <taxon>Sulfolobaceae</taxon>
        <taxon>Acidianus</taxon>
    </lineage>
</organism>
<evidence type="ECO:0000313" key="2">
    <source>
        <dbReference type="Proteomes" id="UP000024332"/>
    </source>
</evidence>
<evidence type="ECO:0000313" key="1">
    <source>
        <dbReference type="EMBL" id="EZQ10355.1"/>
    </source>
</evidence>
<comment type="caution">
    <text evidence="1">The sequence shown here is derived from an EMBL/GenBank/DDBJ whole genome shotgun (WGS) entry which is preliminary data.</text>
</comment>
<sequence>MSLYLFYIVTKSEIIKSTVVRGFMVYIEMLKDNGELDKDIVGRTIKELLRKGVITYKPGICDNVLRFMSPLNIPKILFDRGLQGF</sequence>
<reference evidence="1 2" key="1">
    <citation type="submission" date="2014-03" db="EMBL/GenBank/DDBJ databases">
        <title>Draft genome sequence of the novel thermoacidophilic archaea Acidianus copahuensis ALE1 strain, isolated from Copahue volcanic area in Neuquen Argentina.</title>
        <authorList>
            <person name="Urbieta M.S."/>
            <person name="Rascovan N."/>
            <person name="Castro C."/>
            <person name="Revale S."/>
            <person name="Giaveno M.A."/>
            <person name="Vazquez M.P."/>
            <person name="Donati E.R."/>
        </authorList>
    </citation>
    <scope>NUCLEOTIDE SEQUENCE [LARGE SCALE GENOMIC DNA]</scope>
    <source>
        <strain evidence="1 2">ALE1</strain>
    </source>
</reference>
<keyword evidence="2" id="KW-1185">Reference proteome</keyword>
<dbReference type="SUPFAM" id="SSF53383">
    <property type="entry name" value="PLP-dependent transferases"/>
    <property type="match status" value="1"/>
</dbReference>
<gene>
    <name evidence="1" type="ORF">CM19_04195</name>
</gene>
<proteinExistence type="predicted"/>
<dbReference type="EMBL" id="JFZT01000027">
    <property type="protein sequence ID" value="EZQ10355.1"/>
    <property type="molecule type" value="Genomic_DNA"/>
</dbReference>
<dbReference type="InterPro" id="IPR015424">
    <property type="entry name" value="PyrdxlP-dep_Trfase"/>
</dbReference>
<protein>
    <submittedName>
        <fullName evidence="1">Uncharacterized protein</fullName>
    </submittedName>
</protein>
<accession>A0A031LRH5</accession>
<name>A0A031LRH5_9CREN</name>
<dbReference type="RefSeq" id="WP_048099142.1">
    <property type="nucleotide sequence ID" value="NZ_JFZT01000027.1"/>
</dbReference>